<evidence type="ECO:0000259" key="2">
    <source>
        <dbReference type="PROSITE" id="PS51293"/>
    </source>
</evidence>
<evidence type="ECO:0000256" key="1">
    <source>
        <dbReference type="SAM" id="MobiDB-lite"/>
    </source>
</evidence>
<dbReference type="CDD" id="cd00167">
    <property type="entry name" value="SANT"/>
    <property type="match status" value="1"/>
</dbReference>
<dbReference type="GO" id="GO:0070898">
    <property type="term" value="P:RNA polymerase III preinitiation complex assembly"/>
    <property type="evidence" value="ECO:0007669"/>
    <property type="project" value="TreeGrafter"/>
</dbReference>
<feature type="compositionally biased region" description="Basic and acidic residues" evidence="1">
    <location>
        <begin position="778"/>
        <end position="794"/>
    </location>
</feature>
<keyword evidence="4" id="KW-1185">Reference proteome</keyword>
<dbReference type="AlphaFoldDB" id="A0AAV5M009"/>
<accession>A0AAV5M009</accession>
<dbReference type="InterPro" id="IPR017884">
    <property type="entry name" value="SANT_dom"/>
</dbReference>
<protein>
    <recommendedName>
        <fullName evidence="2">SANT domain-containing protein</fullName>
    </recommendedName>
</protein>
<dbReference type="PANTHER" id="PTHR22929">
    <property type="entry name" value="RNA POLYMERASE III TRANSCRIPTION INITIATION FACTOR B"/>
    <property type="match status" value="1"/>
</dbReference>
<dbReference type="SMART" id="SM00717">
    <property type="entry name" value="SANT"/>
    <property type="match status" value="1"/>
</dbReference>
<feature type="region of interest" description="Disordered" evidence="1">
    <location>
        <begin position="606"/>
        <end position="646"/>
    </location>
</feature>
<feature type="domain" description="SANT" evidence="2">
    <location>
        <begin position="668"/>
        <end position="719"/>
    </location>
</feature>
<dbReference type="PROSITE" id="PS51293">
    <property type="entry name" value="SANT"/>
    <property type="match status" value="1"/>
</dbReference>
<sequence>MDLSDDFFDEPSVNQARAGGKFQPRAKQKPRKGTSVSAAPTWPSDTKNEGVMQSLSNLDAVQPVQSIDVVDNGLINPKGSSVLATLEIVGHEESLTQNETPASDVPVSDIPMWRKDVDLDLDPLKDVANTAPKNARAGGKFQPKAECGPTKETSQPILSTLQDGMEEKAAKAASSGLELDEDQVVQHVDVADDSRNLGKLNGSQPVATDEPSGFPLSDACDYFQLSTGKSAGEAADIFSELESLDPLLTQSSGGTKANASEKSNDRIEMDALPANKFVTSDSVSNSEPDLPYPIETAAVLVSNNKDNIGESEIPAPGPRIGDATEEAGAFPDMETEDIVTSGVHKGKFKPKTRSQRGEKKPSATVPQPAADESVMDPPNVQFVPSETECMEEGSVPVPPPGDVVDHLSVNLDDCTTLDASTREISTNEELGNLPKASNDDAAPSKDVPRMPEKSSKRGRKNAPTASNLSKKSKKNSTAANNEHEDETYNDGSINDEVPTCSVANDDEDDDRDEDYMESTSTRKRATRKSKKPVIKNEKSAQKRKKLTKELDQSAKEPAKKFSHSTCRKRRCVDKALLEDDDIDFRRIAMKDLILLAEHKERLEKKEAKASNVPLANQSTQNSSHVEDAHNEESSFASEQAQESTDDPVGYTTQFNTCFFNYQSYMNKESRARWSKQDTELFYEAIRQFGTDMSMIQQLFPGRTRHQIKLKFKNEERRHPMRISEAVASRAKDHSHFEKVIKQLKQVTAQAKQGSDGDDSIGVTGEEEVEELAPEINEEATKTKKDEDIELKDQGADVAKVHSPLKSNESEDDADMWDLYKNAF</sequence>
<feature type="compositionally biased region" description="Low complexity" evidence="1">
    <location>
        <begin position="464"/>
        <end position="480"/>
    </location>
</feature>
<feature type="compositionally biased region" description="Polar residues" evidence="1">
    <location>
        <begin position="248"/>
        <end position="261"/>
    </location>
</feature>
<feature type="compositionally biased region" description="Acidic residues" evidence="1">
    <location>
        <begin position="504"/>
        <end position="516"/>
    </location>
</feature>
<gene>
    <name evidence="3" type="ORF">SLEP1_g50165</name>
</gene>
<feature type="compositionally biased region" description="Polar residues" evidence="1">
    <location>
        <begin position="417"/>
        <end position="429"/>
    </location>
</feature>
<dbReference type="Proteomes" id="UP001054252">
    <property type="component" value="Unassembled WGS sequence"/>
</dbReference>
<feature type="region of interest" description="Disordered" evidence="1">
    <location>
        <begin position="129"/>
        <end position="155"/>
    </location>
</feature>
<dbReference type="PANTHER" id="PTHR22929:SF0">
    <property type="entry name" value="TRANSCRIPTION FACTOR TFIIIB COMPONENT B'' HOMOLOG"/>
    <property type="match status" value="1"/>
</dbReference>
<feature type="compositionally biased region" description="Basic and acidic residues" evidence="1">
    <location>
        <begin position="547"/>
        <end position="559"/>
    </location>
</feature>
<feature type="compositionally biased region" description="Low complexity" evidence="1">
    <location>
        <begin position="633"/>
        <end position="642"/>
    </location>
</feature>
<feature type="region of interest" description="Disordered" evidence="1">
    <location>
        <begin position="1"/>
        <end position="54"/>
    </location>
</feature>
<organism evidence="3 4">
    <name type="scientific">Rubroshorea leprosula</name>
    <dbReference type="NCBI Taxonomy" id="152421"/>
    <lineage>
        <taxon>Eukaryota</taxon>
        <taxon>Viridiplantae</taxon>
        <taxon>Streptophyta</taxon>
        <taxon>Embryophyta</taxon>
        <taxon>Tracheophyta</taxon>
        <taxon>Spermatophyta</taxon>
        <taxon>Magnoliopsida</taxon>
        <taxon>eudicotyledons</taxon>
        <taxon>Gunneridae</taxon>
        <taxon>Pentapetalae</taxon>
        <taxon>rosids</taxon>
        <taxon>malvids</taxon>
        <taxon>Malvales</taxon>
        <taxon>Dipterocarpaceae</taxon>
        <taxon>Rubroshorea</taxon>
    </lineage>
</organism>
<dbReference type="GO" id="GO:0001156">
    <property type="term" value="F:TFIIIC-class transcription factor complex binding"/>
    <property type="evidence" value="ECO:0007669"/>
    <property type="project" value="TreeGrafter"/>
</dbReference>
<dbReference type="Gene3D" id="1.10.10.60">
    <property type="entry name" value="Homeodomain-like"/>
    <property type="match status" value="1"/>
</dbReference>
<feature type="compositionally biased region" description="Basic residues" evidence="1">
    <location>
        <begin position="521"/>
        <end position="533"/>
    </location>
</feature>
<evidence type="ECO:0000313" key="4">
    <source>
        <dbReference type="Proteomes" id="UP001054252"/>
    </source>
</evidence>
<proteinExistence type="predicted"/>
<dbReference type="InterPro" id="IPR001005">
    <property type="entry name" value="SANT/Myb"/>
</dbReference>
<evidence type="ECO:0000313" key="3">
    <source>
        <dbReference type="EMBL" id="GKV42797.1"/>
    </source>
</evidence>
<feature type="region of interest" description="Disordered" evidence="1">
    <location>
        <begin position="748"/>
        <end position="811"/>
    </location>
</feature>
<dbReference type="InterPro" id="IPR009057">
    <property type="entry name" value="Homeodomain-like_sf"/>
</dbReference>
<feature type="region of interest" description="Disordered" evidence="1">
    <location>
        <begin position="247"/>
        <end position="268"/>
    </location>
</feature>
<dbReference type="EMBL" id="BPVZ01000162">
    <property type="protein sequence ID" value="GKV42797.1"/>
    <property type="molecule type" value="Genomic_DNA"/>
</dbReference>
<dbReference type="GO" id="GO:0000126">
    <property type="term" value="C:transcription factor TFIIIB complex"/>
    <property type="evidence" value="ECO:0007669"/>
    <property type="project" value="TreeGrafter"/>
</dbReference>
<dbReference type="SUPFAM" id="SSF46689">
    <property type="entry name" value="Homeodomain-like"/>
    <property type="match status" value="1"/>
</dbReference>
<name>A0AAV5M009_9ROSI</name>
<comment type="caution">
    <text evidence="3">The sequence shown here is derived from an EMBL/GenBank/DDBJ whole genome shotgun (WGS) entry which is preliminary data.</text>
</comment>
<feature type="compositionally biased region" description="Basic residues" evidence="1">
    <location>
        <begin position="344"/>
        <end position="354"/>
    </location>
</feature>
<dbReference type="Pfam" id="PF15963">
    <property type="entry name" value="Myb_DNA-bind_7"/>
    <property type="match status" value="1"/>
</dbReference>
<feature type="compositionally biased region" description="Polar residues" evidence="1">
    <location>
        <begin position="613"/>
        <end position="623"/>
    </location>
</feature>
<feature type="compositionally biased region" description="Basic and acidic residues" evidence="1">
    <location>
        <begin position="442"/>
        <end position="455"/>
    </location>
</feature>
<feature type="region of interest" description="Disordered" evidence="1">
    <location>
        <begin position="331"/>
        <end position="562"/>
    </location>
</feature>
<feature type="compositionally biased region" description="Acidic residues" evidence="1">
    <location>
        <begin position="764"/>
        <end position="777"/>
    </location>
</feature>
<dbReference type="InterPro" id="IPR039467">
    <property type="entry name" value="TFIIIB_B''_Myb"/>
</dbReference>
<reference evidence="3 4" key="1">
    <citation type="journal article" date="2021" name="Commun. Biol.">
        <title>The genome of Shorea leprosula (Dipterocarpaceae) highlights the ecological relevance of drought in aseasonal tropical rainforests.</title>
        <authorList>
            <person name="Ng K.K.S."/>
            <person name="Kobayashi M.J."/>
            <person name="Fawcett J.A."/>
            <person name="Hatakeyama M."/>
            <person name="Paape T."/>
            <person name="Ng C.H."/>
            <person name="Ang C.C."/>
            <person name="Tnah L.H."/>
            <person name="Lee C.T."/>
            <person name="Nishiyama T."/>
            <person name="Sese J."/>
            <person name="O'Brien M.J."/>
            <person name="Copetti D."/>
            <person name="Mohd Noor M.I."/>
            <person name="Ong R.C."/>
            <person name="Putra M."/>
            <person name="Sireger I.Z."/>
            <person name="Indrioko S."/>
            <person name="Kosugi Y."/>
            <person name="Izuno A."/>
            <person name="Isagi Y."/>
            <person name="Lee S.L."/>
            <person name="Shimizu K.K."/>
        </authorList>
    </citation>
    <scope>NUCLEOTIDE SEQUENCE [LARGE SCALE GENOMIC DNA]</scope>
    <source>
        <strain evidence="3">214</strain>
    </source>
</reference>